<dbReference type="Proteomes" id="UP000681414">
    <property type="component" value="Unassembled WGS sequence"/>
</dbReference>
<dbReference type="InterPro" id="IPR002575">
    <property type="entry name" value="Aminoglycoside_PTrfase"/>
</dbReference>
<evidence type="ECO:0000259" key="1">
    <source>
        <dbReference type="Pfam" id="PF01636"/>
    </source>
</evidence>
<comment type="caution">
    <text evidence="2">The sequence shown here is derived from an EMBL/GenBank/DDBJ whole genome shotgun (WGS) entry which is preliminary data.</text>
</comment>
<evidence type="ECO:0000313" key="2">
    <source>
        <dbReference type="EMBL" id="MBS4194365.1"/>
    </source>
</evidence>
<dbReference type="Pfam" id="PF01636">
    <property type="entry name" value="APH"/>
    <property type="match status" value="1"/>
</dbReference>
<dbReference type="Gene3D" id="1.20.58.840">
    <property type="match status" value="1"/>
</dbReference>
<dbReference type="SUPFAM" id="SSF56112">
    <property type="entry name" value="Protein kinase-like (PK-like)"/>
    <property type="match status" value="1"/>
</dbReference>
<evidence type="ECO:0000313" key="3">
    <source>
        <dbReference type="Proteomes" id="UP000681414"/>
    </source>
</evidence>
<dbReference type="EMBL" id="JAGYPG010000001">
    <property type="protein sequence ID" value="MBS4194365.1"/>
    <property type="molecule type" value="Genomic_DNA"/>
</dbReference>
<dbReference type="InterPro" id="IPR011009">
    <property type="entry name" value="Kinase-like_dom_sf"/>
</dbReference>
<proteinExistence type="predicted"/>
<reference evidence="2 3" key="1">
    <citation type="submission" date="2021-05" db="EMBL/GenBank/DDBJ databases">
        <title>Novel Bacillus species.</title>
        <authorList>
            <person name="Liu G."/>
        </authorList>
    </citation>
    <scope>NUCLEOTIDE SEQUENCE [LARGE SCALE GENOMIC DNA]</scope>
    <source>
        <strain evidence="3">FJAT-49780</strain>
    </source>
</reference>
<sequence>MKVDNSTIHRSDLLAFINQSYSIGEGVKIEFIPKGEEGYCYSLETKTGEQYFVKAIKTEMDLSTALSAIHYLHFHEKKTYLLPPILSKSGDVVVHFGPYQVSIFPYIKGKSIYEDKITLADTVKIAKMMADFHRIDIHKIDGLSQEQFANPFEKNILAILHTIEENDNAAHTYRQQAKELFAKEQEDLRVTLNQMKIIQNHLQALPLKYSITHGDPNTANIIRDEKGFLHLIDFGWLAYGPVERDVFSFTDNDFFQPFLLEYVKHHHDVEFHIEVFKFYLYRWALQEISDYGSQLFFGSTGDEENEHAWNELQPYLPIPHKDIAKSLINIRRSCLNVKIEKIR</sequence>
<name>A0A942TAW4_9BACI</name>
<dbReference type="AlphaFoldDB" id="A0A942TAW4"/>
<feature type="domain" description="Aminoglycoside phosphotransferase" evidence="1">
    <location>
        <begin position="29"/>
        <end position="262"/>
    </location>
</feature>
<protein>
    <submittedName>
        <fullName evidence="2">Phosphotransferase</fullName>
    </submittedName>
</protein>
<accession>A0A942TAW4</accession>
<organism evidence="2 3">
    <name type="scientific">Lederbergia citri</name>
    <dbReference type="NCBI Taxonomy" id="2833580"/>
    <lineage>
        <taxon>Bacteria</taxon>
        <taxon>Bacillati</taxon>
        <taxon>Bacillota</taxon>
        <taxon>Bacilli</taxon>
        <taxon>Bacillales</taxon>
        <taxon>Bacillaceae</taxon>
        <taxon>Lederbergia</taxon>
    </lineage>
</organism>
<dbReference type="Gene3D" id="3.30.200.20">
    <property type="entry name" value="Phosphorylase Kinase, domain 1"/>
    <property type="match status" value="1"/>
</dbReference>
<keyword evidence="3" id="KW-1185">Reference proteome</keyword>
<dbReference type="Gene3D" id="1.10.510.10">
    <property type="entry name" value="Transferase(Phosphotransferase) domain 1"/>
    <property type="match status" value="1"/>
</dbReference>
<dbReference type="RefSeq" id="WP_213123555.1">
    <property type="nucleotide sequence ID" value="NZ_JAGYPG010000001.1"/>
</dbReference>
<gene>
    <name evidence="2" type="ORF">KHA97_04675</name>
</gene>